<evidence type="ECO:0008006" key="4">
    <source>
        <dbReference type="Google" id="ProtNLM"/>
    </source>
</evidence>
<protein>
    <recommendedName>
        <fullName evidence="4">TnsE C-terminal domain-containing protein</fullName>
    </recommendedName>
</protein>
<dbReference type="Proteomes" id="UP000199002">
    <property type="component" value="Unassembled WGS sequence"/>
</dbReference>
<organism evidence="2 3">
    <name type="scientific">Acidovorax soli</name>
    <dbReference type="NCBI Taxonomy" id="592050"/>
    <lineage>
        <taxon>Bacteria</taxon>
        <taxon>Pseudomonadati</taxon>
        <taxon>Pseudomonadota</taxon>
        <taxon>Betaproteobacteria</taxon>
        <taxon>Burkholderiales</taxon>
        <taxon>Comamonadaceae</taxon>
        <taxon>Acidovorax</taxon>
    </lineage>
</organism>
<dbReference type="EMBL" id="FNQJ01000004">
    <property type="protein sequence ID" value="SEA05058.1"/>
    <property type="molecule type" value="Genomic_DNA"/>
</dbReference>
<dbReference type="AlphaFoldDB" id="A0A1H3Y2M0"/>
<evidence type="ECO:0000256" key="1">
    <source>
        <dbReference type="SAM" id="MobiDB-lite"/>
    </source>
</evidence>
<evidence type="ECO:0000313" key="3">
    <source>
        <dbReference type="Proteomes" id="UP000199002"/>
    </source>
</evidence>
<reference evidence="3" key="1">
    <citation type="submission" date="2016-10" db="EMBL/GenBank/DDBJ databases">
        <authorList>
            <person name="Varghese N."/>
            <person name="Submissions S."/>
        </authorList>
    </citation>
    <scope>NUCLEOTIDE SEQUENCE [LARGE SCALE GENOMIC DNA]</scope>
    <source>
        <strain evidence="3">DSM 25157</strain>
    </source>
</reference>
<proteinExistence type="predicted"/>
<gene>
    <name evidence="2" type="ORF">SAMN05421875_104222</name>
</gene>
<feature type="region of interest" description="Disordered" evidence="1">
    <location>
        <begin position="334"/>
        <end position="372"/>
    </location>
</feature>
<keyword evidence="3" id="KW-1185">Reference proteome</keyword>
<feature type="region of interest" description="Disordered" evidence="1">
    <location>
        <begin position="273"/>
        <end position="302"/>
    </location>
</feature>
<evidence type="ECO:0000313" key="2">
    <source>
        <dbReference type="EMBL" id="SEA05058.1"/>
    </source>
</evidence>
<sequence>MVYLAEMEELATGDAIYARRDDGSIKFLVIDEAAGSIPSLILGSFWRDRTLQPDDLQNWVQVRDADLPQQTWQLTTVGALGLSTDLSLGSKDWPLTGTDAAGRRISVAGMPVLYGQTALGLHIYIPCHEIFRRFFGVTTELANALVSGAWASEVGNLVNLETTRVTEEGDFEIEPLVSLSNVACRAIALFQTSPHALTQAAQIYVRILNAVRRRDDSPWIEAWPPWKDQEMRVSFMGEPLPGGGVLVLWIHDAQFPKLAYPITRLTQQIIPKSEPEAPTGPVEPSPHSQPDEDDPPVISRPQDVRPIGRALHIGIQDTWSELEPLGRRVISIKTLPYDPDKPKRKRTPRKNRVGTGKRSGQGEVPPGSLSSEDQVRIEDRFRALAECFELMVQKKHLLSFAHYGLVNSVETPSATYCAMPANIGGTDRSWAFVDERPRMCWVVELTRSDGQRFYWLETESRGEKHHRALLLRMQANASLPAATLDTLLKQVVLGKGVWKTKNLALNDDAFATCTINHRYQDGMVKPSLVLDKMEELAGIPRS</sequence>
<name>A0A1H3Y2M0_9BURK</name>
<accession>A0A1H3Y2M0</accession>
<feature type="compositionally biased region" description="Basic residues" evidence="1">
    <location>
        <begin position="342"/>
        <end position="352"/>
    </location>
</feature>